<evidence type="ECO:0000313" key="2">
    <source>
        <dbReference type="Proteomes" id="UP001597186"/>
    </source>
</evidence>
<proteinExistence type="predicted"/>
<protein>
    <submittedName>
        <fullName evidence="1">DUF3768 domain-containing protein</fullName>
    </submittedName>
</protein>
<organism evidence="1 2">
    <name type="scientific">Lacimonas salitolerans</name>
    <dbReference type="NCBI Taxonomy" id="1323750"/>
    <lineage>
        <taxon>Bacteria</taxon>
        <taxon>Pseudomonadati</taxon>
        <taxon>Pseudomonadota</taxon>
        <taxon>Alphaproteobacteria</taxon>
        <taxon>Rhodobacterales</taxon>
        <taxon>Paracoccaceae</taxon>
        <taxon>Lacimonas</taxon>
    </lineage>
</organism>
<reference evidence="2" key="1">
    <citation type="journal article" date="2019" name="Int. J. Syst. Evol. Microbiol.">
        <title>The Global Catalogue of Microorganisms (GCM) 10K type strain sequencing project: providing services to taxonomists for standard genome sequencing and annotation.</title>
        <authorList>
            <consortium name="The Broad Institute Genomics Platform"/>
            <consortium name="The Broad Institute Genome Sequencing Center for Infectious Disease"/>
            <person name="Wu L."/>
            <person name="Ma J."/>
        </authorList>
    </citation>
    <scope>NUCLEOTIDE SEQUENCE [LARGE SCALE GENOMIC DNA]</scope>
    <source>
        <strain evidence="2">CGMCC 1.12477</strain>
    </source>
</reference>
<evidence type="ECO:0000313" key="1">
    <source>
        <dbReference type="EMBL" id="MFD1510414.1"/>
    </source>
</evidence>
<dbReference type="Proteomes" id="UP001597186">
    <property type="component" value="Unassembled WGS sequence"/>
</dbReference>
<dbReference type="InterPro" id="IPR022243">
    <property type="entry name" value="DUF3768"/>
</dbReference>
<dbReference type="Pfam" id="PF12599">
    <property type="entry name" value="DUF3768"/>
    <property type="match status" value="1"/>
</dbReference>
<accession>A0ABW4EJY8</accession>
<keyword evidence="2" id="KW-1185">Reference proteome</keyword>
<gene>
    <name evidence="1" type="ORF">ACFTOW_13500</name>
</gene>
<dbReference type="RefSeq" id="WP_379916569.1">
    <property type="nucleotide sequence ID" value="NZ_JBHUDD010000096.1"/>
</dbReference>
<comment type="caution">
    <text evidence="1">The sequence shown here is derived from an EMBL/GenBank/DDBJ whole genome shotgun (WGS) entry which is preliminary data.</text>
</comment>
<name>A0ABW4EJY8_9RHOB</name>
<sequence length="55" mass="6573">MTLDSQPVCRAAHWRKVQVFWKWDYYDLDLQMHSPDPTDETVTARVLTVMLADEY</sequence>
<dbReference type="EMBL" id="JBHUDD010000096">
    <property type="protein sequence ID" value="MFD1510414.1"/>
    <property type="molecule type" value="Genomic_DNA"/>
</dbReference>